<dbReference type="InterPro" id="IPR011009">
    <property type="entry name" value="Kinase-like_dom_sf"/>
</dbReference>
<dbReference type="AlphaFoldDB" id="A0A2G5C1J5"/>
<accession>A0A2G5C1J5</accession>
<sequence length="145" mass="16421">MEPHISDFGIAELMDQSSASVQSTVVVGTPGYIAPETASTPVQTRKSDVYSYGVVLLELITRKKALDSTFPEHMDIVAWVRYMWSNNNQDIGLIMDSSLVEDFVKEVVEVLKVALRCTEKQPRERPTIRDVVRQLEDAKKHRQIT</sequence>
<dbReference type="Gene3D" id="1.10.510.10">
    <property type="entry name" value="Transferase(Phosphotransferase) domain 1"/>
    <property type="match status" value="1"/>
</dbReference>
<name>A0A2G5C1J5_AQUCA</name>
<dbReference type="GO" id="GO:0016020">
    <property type="term" value="C:membrane"/>
    <property type="evidence" value="ECO:0007669"/>
    <property type="project" value="TreeGrafter"/>
</dbReference>
<dbReference type="InterPro" id="IPR000719">
    <property type="entry name" value="Prot_kinase_dom"/>
</dbReference>
<evidence type="ECO:0000259" key="1">
    <source>
        <dbReference type="PROSITE" id="PS50011"/>
    </source>
</evidence>
<protein>
    <recommendedName>
        <fullName evidence="1">Protein kinase domain-containing protein</fullName>
    </recommendedName>
</protein>
<dbReference type="Pfam" id="PF00069">
    <property type="entry name" value="Pkinase"/>
    <property type="match status" value="1"/>
</dbReference>
<organism evidence="2 3">
    <name type="scientific">Aquilegia coerulea</name>
    <name type="common">Rocky mountain columbine</name>
    <dbReference type="NCBI Taxonomy" id="218851"/>
    <lineage>
        <taxon>Eukaryota</taxon>
        <taxon>Viridiplantae</taxon>
        <taxon>Streptophyta</taxon>
        <taxon>Embryophyta</taxon>
        <taxon>Tracheophyta</taxon>
        <taxon>Spermatophyta</taxon>
        <taxon>Magnoliopsida</taxon>
        <taxon>Ranunculales</taxon>
        <taxon>Ranunculaceae</taxon>
        <taxon>Thalictroideae</taxon>
        <taxon>Aquilegia</taxon>
    </lineage>
</organism>
<evidence type="ECO:0000313" key="3">
    <source>
        <dbReference type="Proteomes" id="UP000230069"/>
    </source>
</evidence>
<dbReference type="PROSITE" id="PS50011">
    <property type="entry name" value="PROTEIN_KINASE_DOM"/>
    <property type="match status" value="1"/>
</dbReference>
<keyword evidence="3" id="KW-1185">Reference proteome</keyword>
<evidence type="ECO:0000313" key="2">
    <source>
        <dbReference type="EMBL" id="PIA25144.1"/>
    </source>
</evidence>
<dbReference type="OrthoDB" id="1932546at2759"/>
<dbReference type="InParanoid" id="A0A2G5C1J5"/>
<dbReference type="PANTHER" id="PTHR48055">
    <property type="entry name" value="LEUCINE-RICH REPEAT RECEPTOR PROTEIN KINASE EMS1"/>
    <property type="match status" value="1"/>
</dbReference>
<gene>
    <name evidence="2" type="ORF">AQUCO_12400001v1</name>
</gene>
<dbReference type="EMBL" id="KZ305140">
    <property type="protein sequence ID" value="PIA25144.1"/>
    <property type="molecule type" value="Genomic_DNA"/>
</dbReference>
<dbReference type="SUPFAM" id="SSF56112">
    <property type="entry name" value="Protein kinase-like (PK-like)"/>
    <property type="match status" value="1"/>
</dbReference>
<dbReference type="PANTHER" id="PTHR48055:SF46">
    <property type="entry name" value="LEUCINE-RICH REPEAT SERINE_THREONINE-PROTEIN KINASE 1"/>
    <property type="match status" value="1"/>
</dbReference>
<dbReference type="Proteomes" id="UP000230069">
    <property type="component" value="Unassembled WGS sequence"/>
</dbReference>
<reference evidence="2 3" key="1">
    <citation type="submission" date="2017-09" db="EMBL/GenBank/DDBJ databases">
        <title>WGS assembly of Aquilegia coerulea Goldsmith.</title>
        <authorList>
            <person name="Hodges S."/>
            <person name="Kramer E."/>
            <person name="Nordborg M."/>
            <person name="Tomkins J."/>
            <person name="Borevitz J."/>
            <person name="Derieg N."/>
            <person name="Yan J."/>
            <person name="Mihaltcheva S."/>
            <person name="Hayes R.D."/>
            <person name="Rokhsar D."/>
        </authorList>
    </citation>
    <scope>NUCLEOTIDE SEQUENCE [LARGE SCALE GENOMIC DNA]</scope>
    <source>
        <strain evidence="3">cv. Goldsmith</strain>
    </source>
</reference>
<feature type="domain" description="Protein kinase" evidence="1">
    <location>
        <begin position="1"/>
        <end position="144"/>
    </location>
</feature>
<dbReference type="STRING" id="218851.A0A2G5C1J5"/>
<dbReference type="GO" id="GO:0005524">
    <property type="term" value="F:ATP binding"/>
    <property type="evidence" value="ECO:0007669"/>
    <property type="project" value="InterPro"/>
</dbReference>
<dbReference type="GO" id="GO:0004672">
    <property type="term" value="F:protein kinase activity"/>
    <property type="evidence" value="ECO:0007669"/>
    <property type="project" value="InterPro"/>
</dbReference>
<dbReference type="InterPro" id="IPR051564">
    <property type="entry name" value="LRR_receptor-like_kinase"/>
</dbReference>
<proteinExistence type="predicted"/>